<keyword evidence="6" id="KW-1185">Reference proteome</keyword>
<sequence length="842" mass="90093">MSASTNTSTFSYAQAAKGQLPAQAATQQSPNSQTPSVTGNPSRETNTTATSTRAPSVAVSTSSNDNESSHDARSSSAKPEVSQPNGAEVSQHDVNIANSVAGSTTSSKAGTEPPSVDGAAKNTESRGRPINHGSDAGEQSESKKGRKPKKGKSAEKDSEAGQEPEKEVPPPKVELSEAPVPSVNIWVQRQQQAQAKAADQPATSSVAPTQTSTETKTRSPHSEAVEGNRAPFNGKQNSKRDGESSRNGNNQGPKRTGPRGARTQEREPDANLLANNPASWPTPETAAVNLKIQSQSQAEKSEREEKEEAGAAKSKQKKEWVHLPNFVPTVKFETTLPGRGPRGGRVGGSRGGRDSTGNHQATNSTDRAQEANTSSRTNSGSKRAPIEGSGPREGRKNIPHAEHPKAPKESAPDNTNGEQPKPQPGVVNGTTHEQVGQAPVSGQQTEENAKNSDSHKDVRSQNNKDAHPQGQNTSNHRGGERIRGGGRGRGGFNQNNANGISHYSQNAYSAQHHTYQFPPNGSRHMAPYGTGYQPIPYSFPNQPGPGQRKSTNGNRRQGSGRVPNMAPMNVPYDANIYSPPNGGMYQYDSGNLLQLTQTQVEYYFSVENFVKDWYLRTHMDSQGFVPLPFIASFNRMRELVVDLNILRQACIESPVVELVMGSDGVERVRSKEGWEKWVIPDKNLRDASARHDGPSTWHAFSSGFQHPMLSPHYPVEAPQVFSPTGEHGFTSYPNGNYGLSPLNVAAVNSINGHARPQESQLSAAVPEFSPSTGAAFNGLKSTSQSGTGDKKTLANTELNGVVPSHEQTNSMINGVMHDQPQTSIDASHATNGVSPARAIEGH</sequence>
<dbReference type="PANTHER" id="PTHR22792:SF132">
    <property type="entry name" value="LA-RELATED PROTEIN 1"/>
    <property type="match status" value="1"/>
</dbReference>
<proteinExistence type="predicted"/>
<dbReference type="SMART" id="SM00715">
    <property type="entry name" value="LA"/>
    <property type="match status" value="1"/>
</dbReference>
<evidence type="ECO:0000256" key="3">
    <source>
        <dbReference type="SAM" id="MobiDB-lite"/>
    </source>
</evidence>
<protein>
    <recommendedName>
        <fullName evidence="4">HTH La-type RNA-binding domain-containing protein</fullName>
    </recommendedName>
</protein>
<dbReference type="SUPFAM" id="SSF46785">
    <property type="entry name" value="Winged helix' DNA-binding domain"/>
    <property type="match status" value="1"/>
</dbReference>
<dbReference type="CDD" id="cd07323">
    <property type="entry name" value="LAM"/>
    <property type="match status" value="1"/>
</dbReference>
<dbReference type="PROSITE" id="PS50961">
    <property type="entry name" value="HTH_LA"/>
    <property type="match status" value="1"/>
</dbReference>
<feature type="compositionally biased region" description="Basic and acidic residues" evidence="3">
    <location>
        <begin position="390"/>
        <end position="411"/>
    </location>
</feature>
<evidence type="ECO:0000313" key="6">
    <source>
        <dbReference type="Proteomes" id="UP000286045"/>
    </source>
</evidence>
<dbReference type="GO" id="GO:0005829">
    <property type="term" value="C:cytosol"/>
    <property type="evidence" value="ECO:0007669"/>
    <property type="project" value="TreeGrafter"/>
</dbReference>
<dbReference type="InterPro" id="IPR036390">
    <property type="entry name" value="WH_DNA-bd_sf"/>
</dbReference>
<dbReference type="STRING" id="363999.A0A439CPU4"/>
<feature type="domain" description="HTH La-type RNA-binding" evidence="4">
    <location>
        <begin position="586"/>
        <end position="675"/>
    </location>
</feature>
<feature type="compositionally biased region" description="Polar residues" evidence="3">
    <location>
        <begin position="548"/>
        <end position="557"/>
    </location>
</feature>
<dbReference type="InterPro" id="IPR045180">
    <property type="entry name" value="La_dom_prot"/>
</dbReference>
<comment type="caution">
    <text evidence="5">The sequence shown here is derived from an EMBL/GenBank/DDBJ whole genome shotgun (WGS) entry which is preliminary data.</text>
</comment>
<dbReference type="Proteomes" id="UP000286045">
    <property type="component" value="Unassembled WGS sequence"/>
</dbReference>
<organism evidence="5 6">
    <name type="scientific">Xylaria grammica</name>
    <dbReference type="NCBI Taxonomy" id="363999"/>
    <lineage>
        <taxon>Eukaryota</taxon>
        <taxon>Fungi</taxon>
        <taxon>Dikarya</taxon>
        <taxon>Ascomycota</taxon>
        <taxon>Pezizomycotina</taxon>
        <taxon>Sordariomycetes</taxon>
        <taxon>Xylariomycetidae</taxon>
        <taxon>Xylariales</taxon>
        <taxon>Xylariaceae</taxon>
        <taxon>Xylaria</taxon>
    </lineage>
</organism>
<dbReference type="GO" id="GO:0003723">
    <property type="term" value="F:RNA binding"/>
    <property type="evidence" value="ECO:0007669"/>
    <property type="project" value="UniProtKB-UniRule"/>
</dbReference>
<dbReference type="AlphaFoldDB" id="A0A439CPU4"/>
<feature type="compositionally biased region" description="Low complexity" evidence="3">
    <location>
        <begin position="188"/>
        <end position="202"/>
    </location>
</feature>
<feature type="compositionally biased region" description="Polar residues" evidence="3">
    <location>
        <begin position="1"/>
        <end position="12"/>
    </location>
</feature>
<feature type="compositionally biased region" description="Polar residues" evidence="3">
    <location>
        <begin position="24"/>
        <end position="66"/>
    </location>
</feature>
<feature type="compositionally biased region" description="Basic and acidic residues" evidence="3">
    <location>
        <begin position="447"/>
        <end position="467"/>
    </location>
</feature>
<dbReference type="Gene3D" id="1.10.10.10">
    <property type="entry name" value="Winged helix-like DNA-binding domain superfamily/Winged helix DNA-binding domain"/>
    <property type="match status" value="1"/>
</dbReference>
<dbReference type="InterPro" id="IPR036388">
    <property type="entry name" value="WH-like_DNA-bd_sf"/>
</dbReference>
<feature type="compositionally biased region" description="Gly residues" evidence="3">
    <location>
        <begin position="340"/>
        <end position="350"/>
    </location>
</feature>
<evidence type="ECO:0000313" key="5">
    <source>
        <dbReference type="EMBL" id="RWA04160.1"/>
    </source>
</evidence>
<feature type="compositionally biased region" description="Polar residues" evidence="3">
    <location>
        <begin position="92"/>
        <end position="109"/>
    </location>
</feature>
<name>A0A439CPU4_9PEZI</name>
<feature type="region of interest" description="Disordered" evidence="3">
    <location>
        <begin position="1"/>
        <end position="500"/>
    </location>
</feature>
<evidence type="ECO:0000256" key="2">
    <source>
        <dbReference type="PROSITE-ProRule" id="PRU00332"/>
    </source>
</evidence>
<dbReference type="GO" id="GO:0045727">
    <property type="term" value="P:positive regulation of translation"/>
    <property type="evidence" value="ECO:0007669"/>
    <property type="project" value="TreeGrafter"/>
</dbReference>
<keyword evidence="1 2" id="KW-0694">RNA-binding</keyword>
<feature type="compositionally biased region" description="Polar residues" evidence="3">
    <location>
        <begin position="822"/>
        <end position="833"/>
    </location>
</feature>
<feature type="region of interest" description="Disordered" evidence="3">
    <location>
        <begin position="513"/>
        <end position="566"/>
    </location>
</feature>
<dbReference type="GO" id="GO:0010494">
    <property type="term" value="C:cytoplasmic stress granule"/>
    <property type="evidence" value="ECO:0007669"/>
    <property type="project" value="TreeGrafter"/>
</dbReference>
<dbReference type="Pfam" id="PF05383">
    <property type="entry name" value="La"/>
    <property type="match status" value="1"/>
</dbReference>
<evidence type="ECO:0000256" key="1">
    <source>
        <dbReference type="ARBA" id="ARBA00022884"/>
    </source>
</evidence>
<evidence type="ECO:0000259" key="4">
    <source>
        <dbReference type="PROSITE" id="PS50961"/>
    </source>
</evidence>
<dbReference type="EMBL" id="RYZI01000620">
    <property type="protein sequence ID" value="RWA04160.1"/>
    <property type="molecule type" value="Genomic_DNA"/>
</dbReference>
<feature type="compositionally biased region" description="Basic and acidic residues" evidence="3">
    <location>
        <begin position="152"/>
        <end position="169"/>
    </location>
</feature>
<reference evidence="5 6" key="1">
    <citation type="submission" date="2018-12" db="EMBL/GenBank/DDBJ databases">
        <title>Draft genome sequence of Xylaria grammica IHI A82.</title>
        <authorList>
            <person name="Buettner E."/>
            <person name="Kellner H."/>
        </authorList>
    </citation>
    <scope>NUCLEOTIDE SEQUENCE [LARGE SCALE GENOMIC DNA]</scope>
    <source>
        <strain evidence="5 6">IHI A82</strain>
    </source>
</reference>
<dbReference type="PANTHER" id="PTHR22792">
    <property type="entry name" value="LUPUS LA PROTEIN-RELATED"/>
    <property type="match status" value="1"/>
</dbReference>
<feature type="compositionally biased region" description="Polar residues" evidence="3">
    <location>
        <begin position="203"/>
        <end position="214"/>
    </location>
</feature>
<feature type="compositionally biased region" description="Polar residues" evidence="3">
    <location>
        <begin position="355"/>
        <end position="381"/>
    </location>
</feature>
<gene>
    <name evidence="5" type="ORF">EKO27_g10945</name>
</gene>
<feature type="compositionally biased region" description="Polar residues" evidence="3">
    <location>
        <begin position="74"/>
        <end position="85"/>
    </location>
</feature>
<accession>A0A439CPU4</accession>
<feature type="compositionally biased region" description="Basic and acidic residues" evidence="3">
    <location>
        <begin position="299"/>
        <end position="310"/>
    </location>
</feature>
<dbReference type="InterPro" id="IPR006630">
    <property type="entry name" value="La_HTH"/>
</dbReference>
<feature type="compositionally biased region" description="Polar residues" evidence="3">
    <location>
        <begin position="428"/>
        <end position="446"/>
    </location>
</feature>
<feature type="compositionally biased region" description="Basic and acidic residues" evidence="3">
    <location>
        <begin position="215"/>
        <end position="226"/>
    </location>
</feature>
<feature type="region of interest" description="Disordered" evidence="3">
    <location>
        <begin position="822"/>
        <end position="842"/>
    </location>
</feature>